<keyword evidence="2" id="KW-1185">Reference proteome</keyword>
<organism evidence="1 2">
    <name type="scientific">Bifidobacterium cuniculi</name>
    <dbReference type="NCBI Taxonomy" id="1688"/>
    <lineage>
        <taxon>Bacteria</taxon>
        <taxon>Bacillati</taxon>
        <taxon>Actinomycetota</taxon>
        <taxon>Actinomycetes</taxon>
        <taxon>Bifidobacteriales</taxon>
        <taxon>Bifidobacteriaceae</taxon>
        <taxon>Bifidobacterium</taxon>
    </lineage>
</organism>
<dbReference type="OrthoDB" id="6960201at2"/>
<reference evidence="1 2" key="1">
    <citation type="submission" date="2014-03" db="EMBL/GenBank/DDBJ databases">
        <title>Genomics of Bifidobacteria.</title>
        <authorList>
            <person name="Ventura M."/>
            <person name="Milani C."/>
            <person name="Lugli G.A."/>
        </authorList>
    </citation>
    <scope>NUCLEOTIDE SEQUENCE [LARGE SCALE GENOMIC DNA]</scope>
    <source>
        <strain evidence="1 2">LMG 10738</strain>
    </source>
</reference>
<evidence type="ECO:0000313" key="1">
    <source>
        <dbReference type="EMBL" id="KFI66076.1"/>
    </source>
</evidence>
<dbReference type="STRING" id="1688.BCUN_0578"/>
<protein>
    <submittedName>
        <fullName evidence="1">Uncharacterized protein</fullName>
    </submittedName>
</protein>
<comment type="caution">
    <text evidence="1">The sequence shown here is derived from an EMBL/GenBank/DDBJ whole genome shotgun (WGS) entry which is preliminary data.</text>
</comment>
<proteinExistence type="predicted"/>
<dbReference type="InterPro" id="IPR019650">
    <property type="entry name" value="DUF2513"/>
</dbReference>
<dbReference type="RefSeq" id="WP_034258277.1">
    <property type="nucleotide sequence ID" value="NZ_JGYV01000001.1"/>
</dbReference>
<dbReference type="AlphaFoldDB" id="A0A087B4X6"/>
<dbReference type="Proteomes" id="UP000029067">
    <property type="component" value="Unassembled WGS sequence"/>
</dbReference>
<dbReference type="Pfam" id="PF10711">
    <property type="entry name" value="DUF2513"/>
    <property type="match status" value="1"/>
</dbReference>
<gene>
    <name evidence="1" type="ORF">BCUN_0578</name>
</gene>
<sequence length="124" mass="13990">MCRDWDLIRRMLLAVQGTAMSEETAYYGTAINAARFVDAAHDWDTVAYNVDLMQQGGLAEGIVVRTHFGEAVAMHVGPLLWEGLNFLDLFTPAPVWENVKRRLDRVDGHAPYETLMEWGRHAAT</sequence>
<name>A0A087B4X6_9BIFI</name>
<accession>A0A087B4X6</accession>
<evidence type="ECO:0000313" key="2">
    <source>
        <dbReference type="Proteomes" id="UP000029067"/>
    </source>
</evidence>
<dbReference type="EMBL" id="JGYV01000001">
    <property type="protein sequence ID" value="KFI66076.1"/>
    <property type="molecule type" value="Genomic_DNA"/>
</dbReference>